<dbReference type="SUPFAM" id="SSF63829">
    <property type="entry name" value="Calcium-dependent phosphotriesterase"/>
    <property type="match status" value="1"/>
</dbReference>
<dbReference type="Gene3D" id="2.130.10.10">
    <property type="entry name" value="YVTN repeat-like/Quinoprotein amine dehydrogenase"/>
    <property type="match status" value="1"/>
</dbReference>
<gene>
    <name evidence="1" type="ORF">GP2143_13101</name>
</gene>
<evidence type="ECO:0000313" key="1">
    <source>
        <dbReference type="EMBL" id="EAW32194.1"/>
    </source>
</evidence>
<accession>A0Y7U0</accession>
<name>A0Y7U0_9GAMM</name>
<dbReference type="Gene3D" id="2.60.40.1120">
    <property type="entry name" value="Carboxypeptidase-like, regulatory domain"/>
    <property type="match status" value="1"/>
</dbReference>
<dbReference type="InterPro" id="IPR015943">
    <property type="entry name" value="WD40/YVTN_repeat-like_dom_sf"/>
</dbReference>
<reference evidence="1 2" key="1">
    <citation type="journal article" date="2010" name="J. Bacteriol.">
        <title>Genome sequence of the oligotrophic marine Gammaproteobacterium HTCC2143, isolated from the Oregon Coast.</title>
        <authorList>
            <person name="Oh H.M."/>
            <person name="Kang I."/>
            <person name="Ferriera S."/>
            <person name="Giovannoni S.J."/>
            <person name="Cho J.C."/>
        </authorList>
    </citation>
    <scope>NUCLEOTIDE SEQUENCE [LARGE SCALE GENOMIC DNA]</scope>
    <source>
        <strain evidence="1 2">HTCC2143</strain>
    </source>
</reference>
<dbReference type="InterPro" id="IPR051344">
    <property type="entry name" value="Vgb"/>
</dbReference>
<dbReference type="Proteomes" id="UP000004931">
    <property type="component" value="Unassembled WGS sequence"/>
</dbReference>
<proteinExistence type="predicted"/>
<dbReference type="PANTHER" id="PTHR40274:SF3">
    <property type="entry name" value="VIRGINIAMYCIN B LYASE"/>
    <property type="match status" value="1"/>
</dbReference>
<dbReference type="EMBL" id="AAVT01000001">
    <property type="protein sequence ID" value="EAW32194.1"/>
    <property type="molecule type" value="Genomic_DNA"/>
</dbReference>
<dbReference type="PANTHER" id="PTHR40274">
    <property type="entry name" value="VIRGINIAMYCIN B LYASE"/>
    <property type="match status" value="1"/>
</dbReference>
<dbReference type="Pfam" id="PF24684">
    <property type="entry name" value="Vgb_lyase"/>
    <property type="match status" value="1"/>
</dbReference>
<dbReference type="InterPro" id="IPR008969">
    <property type="entry name" value="CarboxyPept-like_regulatory"/>
</dbReference>
<comment type="caution">
    <text evidence="1">The sequence shown here is derived from an EMBL/GenBank/DDBJ whole genome shotgun (WGS) entry which is preliminary data.</text>
</comment>
<dbReference type="SUPFAM" id="SSF49464">
    <property type="entry name" value="Carboxypeptidase regulatory domain-like"/>
    <property type="match status" value="1"/>
</dbReference>
<keyword evidence="2" id="KW-1185">Reference proteome</keyword>
<protein>
    <submittedName>
        <fullName evidence="1">Uncharacterized protein</fullName>
    </submittedName>
</protein>
<dbReference type="AlphaFoldDB" id="A0Y7U0"/>
<dbReference type="eggNOG" id="COG4257">
    <property type="taxonomic scope" value="Bacteria"/>
</dbReference>
<dbReference type="Pfam" id="PF13620">
    <property type="entry name" value="CarboxypepD_reg"/>
    <property type="match status" value="1"/>
</dbReference>
<organism evidence="1 2">
    <name type="scientific">marine gamma proteobacterium HTCC2143</name>
    <dbReference type="NCBI Taxonomy" id="247633"/>
    <lineage>
        <taxon>Bacteria</taxon>
        <taxon>Pseudomonadati</taxon>
        <taxon>Pseudomonadota</taxon>
        <taxon>Gammaproteobacteria</taxon>
        <taxon>Cellvibrionales</taxon>
        <taxon>Spongiibacteraceae</taxon>
        <taxon>BD1-7 clade</taxon>
    </lineage>
</organism>
<sequence length="556" mass="61391">MLVATVMAVSATAGTLAGKVTDTTGKAMEGVMVRLTNADNISESVYTNAEGNYELQTRLQGELKLRSRSPYFRDSTGVVELAANAAVNKDLQLVAMTGDREISESLPAAYHFGNLPFEQGDDKDFNRYQFQRDCLSCHQMGNSFTRVPRSAKSWAQTVHRMHLYLGNFDMKLRDARAEIFAKGFDGKPLTVRPEFPLAKELATAKIYEYPLLNRGVPHDAIAHENGMLYTVDQSLDHMSITDPATGMTEYIPQKGSDSDKYRTADGIANYGPNQRHGPHSLDLGNDGKYYVTNTGSTSIGVFNPATDKWEASHQIDPATGAVYPHSVRVNKAGIVWFTLAGSEKVGRLDPVSGKFTIIDLPSVAPQGISAGTQPYGIDINPLDDSMWYGRLFGDKVGRIDPETLEPTEFDSPVRGPRRMHFDKKGILWVTGYSEGTLARIDPNGFKTKVYDMPEYAPGYRPAPYALGVHPDTQDIWINENMTDRFFRFIPDEERWVAYPIPLTGTYTRDVTFTRDGKVCTSNNPLPAPALEGGVLQIFCIDTDYTANAAGGLAFSK</sequence>
<evidence type="ECO:0000313" key="2">
    <source>
        <dbReference type="Proteomes" id="UP000004931"/>
    </source>
</evidence>